<evidence type="ECO:0000313" key="14">
    <source>
        <dbReference type="Proteomes" id="UP000014155"/>
    </source>
</evidence>
<dbReference type="Proteomes" id="UP000014155">
    <property type="component" value="Unassembled WGS sequence"/>
</dbReference>
<dbReference type="PATRIC" id="fig|1195236.3.peg.1574"/>
<evidence type="ECO:0000256" key="2">
    <source>
        <dbReference type="ARBA" id="ARBA00018672"/>
    </source>
</evidence>
<dbReference type="InterPro" id="IPR018060">
    <property type="entry name" value="HTH_AraC"/>
</dbReference>
<dbReference type="GO" id="GO:0000160">
    <property type="term" value="P:phosphorelay signal transduction system"/>
    <property type="evidence" value="ECO:0007669"/>
    <property type="project" value="UniProtKB-KW"/>
</dbReference>
<evidence type="ECO:0000256" key="7">
    <source>
        <dbReference type="ARBA" id="ARBA00023125"/>
    </source>
</evidence>
<dbReference type="GO" id="GO:0043565">
    <property type="term" value="F:sequence-specific DNA binding"/>
    <property type="evidence" value="ECO:0007669"/>
    <property type="project" value="InterPro"/>
</dbReference>
<comment type="subcellular location">
    <subcellularLocation>
        <location evidence="1">Cytoplasm</location>
    </subcellularLocation>
</comment>
<protein>
    <recommendedName>
        <fullName evidence="2">Stage 0 sporulation protein A homolog</fullName>
    </recommendedName>
</protein>
<dbReference type="PROSITE" id="PS01124">
    <property type="entry name" value="HTH_ARAC_FAMILY_2"/>
    <property type="match status" value="1"/>
</dbReference>
<accession>S0FK34</accession>
<feature type="modified residue" description="4-aspartylphosphate" evidence="10">
    <location>
        <position position="55"/>
    </location>
</feature>
<evidence type="ECO:0000259" key="11">
    <source>
        <dbReference type="PROSITE" id="PS01124"/>
    </source>
</evidence>
<name>S0FK34_RUMCE</name>
<dbReference type="SUPFAM" id="SSF46689">
    <property type="entry name" value="Homeodomain-like"/>
    <property type="match status" value="2"/>
</dbReference>
<dbReference type="InterPro" id="IPR009057">
    <property type="entry name" value="Homeodomain-like_sf"/>
</dbReference>
<reference evidence="13 14" key="1">
    <citation type="journal article" date="2013" name="Genome Announc.">
        <title>Draft Genome Sequence of the Cellulolytic, Mesophilic, Anaerobic Bacterium Clostridium termitidis Strain CT1112 (DSM 5398).</title>
        <authorList>
            <person name="Lal S."/>
            <person name="Ramachandran U."/>
            <person name="Zhang X."/>
            <person name="Munir R."/>
            <person name="Sparling R."/>
            <person name="Levin D.B."/>
        </authorList>
    </citation>
    <scope>NUCLEOTIDE SEQUENCE [LARGE SCALE GENOMIC DNA]</scope>
    <source>
        <strain evidence="13 14">CT1112</strain>
    </source>
</reference>
<keyword evidence="5" id="KW-0902">Two-component regulatory system</keyword>
<dbReference type="Pfam" id="PF17853">
    <property type="entry name" value="GGDEF_2"/>
    <property type="match status" value="1"/>
</dbReference>
<feature type="domain" description="Response regulatory" evidence="12">
    <location>
        <begin position="3"/>
        <end position="120"/>
    </location>
</feature>
<dbReference type="AlphaFoldDB" id="S0FK34"/>
<dbReference type="Pfam" id="PF12833">
    <property type="entry name" value="HTH_18"/>
    <property type="match status" value="1"/>
</dbReference>
<dbReference type="PANTHER" id="PTHR42713">
    <property type="entry name" value="HISTIDINE KINASE-RELATED"/>
    <property type="match status" value="1"/>
</dbReference>
<dbReference type="InterPro" id="IPR051552">
    <property type="entry name" value="HptR"/>
</dbReference>
<evidence type="ECO:0000256" key="4">
    <source>
        <dbReference type="ARBA" id="ARBA00022553"/>
    </source>
</evidence>
<evidence type="ECO:0000313" key="13">
    <source>
        <dbReference type="EMBL" id="EMS72555.1"/>
    </source>
</evidence>
<dbReference type="Gene3D" id="3.40.50.2300">
    <property type="match status" value="1"/>
</dbReference>
<dbReference type="eggNOG" id="COG4753">
    <property type="taxonomic scope" value="Bacteria"/>
</dbReference>
<evidence type="ECO:0000256" key="3">
    <source>
        <dbReference type="ARBA" id="ARBA00022490"/>
    </source>
</evidence>
<keyword evidence="4 10" id="KW-0597">Phosphoprotein</keyword>
<dbReference type="RefSeq" id="WP_004624799.1">
    <property type="nucleotide sequence ID" value="NZ_AORV01000026.1"/>
</dbReference>
<sequence length="537" mass="62052">MYKVLVVDDETLIRKRIIFGFDWESWGYQVVSEAGNGPDALEILEREAIDVAIVDIAMPDMNGIELVREIRRRNYPIEVIFLTGHSNFEYAKEAMAEGVYYYILKPLDEAEFSATLGKLANKMDKEQERERTMLNLKESRDHINLFLKCKFFSDLFHARIGIEEDELKEKLEQQGVRLHNGYRVVVIKIEKDQDSELNIKQELDRMLQFLTGKMPGLQNIITLYDVLDDCIILFIDISENPSLMQPQRCMELFKPVCSGMEGTEYACVRAGISREVKSTEIVSDGYEEALTALQNTMMHEEKVLEYGMLLPFLEKKFRISSAQKGELRREVESGGLEETARKLKKIFSDIGEEKVGYSEFSQTVKQIFYLLSEIAFESNLDIKGYMDGYSNLETALLGIKSIDGMYAWLYGIAEKIIASREFFRKRGQNIELVYKVKQYIMDNYWNQELTLTDISDYLHVTPPYLSGSFKKAVGMSVTQYVSMIRLEKAKEILCSRGMDVRSTAEQVGYSDEYYFSRCFKKYFGVSPSSVIRINNFD</sequence>
<dbReference type="InterPro" id="IPR001789">
    <property type="entry name" value="Sig_transdc_resp-reg_receiver"/>
</dbReference>
<dbReference type="SMART" id="SM00448">
    <property type="entry name" value="REC"/>
    <property type="match status" value="1"/>
</dbReference>
<organism evidence="13 14">
    <name type="scientific">Ruminiclostridium cellobioparum subsp. termitidis CT1112</name>
    <dbReference type="NCBI Taxonomy" id="1195236"/>
    <lineage>
        <taxon>Bacteria</taxon>
        <taxon>Bacillati</taxon>
        <taxon>Bacillota</taxon>
        <taxon>Clostridia</taxon>
        <taxon>Eubacteriales</taxon>
        <taxon>Oscillospiraceae</taxon>
        <taxon>Ruminiclostridium</taxon>
    </lineage>
</organism>
<dbReference type="GO" id="GO:0003700">
    <property type="term" value="F:DNA-binding transcription factor activity"/>
    <property type="evidence" value="ECO:0007669"/>
    <property type="project" value="InterPro"/>
</dbReference>
<keyword evidence="14" id="KW-1185">Reference proteome</keyword>
<evidence type="ECO:0000256" key="9">
    <source>
        <dbReference type="ARBA" id="ARBA00024867"/>
    </source>
</evidence>
<dbReference type="Gene3D" id="1.10.10.60">
    <property type="entry name" value="Homeodomain-like"/>
    <property type="match status" value="2"/>
</dbReference>
<comment type="caution">
    <text evidence="13">The sequence shown here is derived from an EMBL/GenBank/DDBJ whole genome shotgun (WGS) entry which is preliminary data.</text>
</comment>
<dbReference type="PROSITE" id="PS00041">
    <property type="entry name" value="HTH_ARAC_FAMILY_1"/>
    <property type="match status" value="1"/>
</dbReference>
<comment type="function">
    <text evidence="9">May play the central regulatory role in sporulation. It may be an element of the effector pathway responsible for the activation of sporulation genes in response to nutritional stress. Spo0A may act in concert with spo0H (a sigma factor) to control the expression of some genes that are critical to the sporulation process.</text>
</comment>
<keyword evidence="3" id="KW-0963">Cytoplasm</keyword>
<dbReference type="STRING" id="1195236.CTER_1261"/>
<dbReference type="PROSITE" id="PS50110">
    <property type="entry name" value="RESPONSE_REGULATORY"/>
    <property type="match status" value="1"/>
</dbReference>
<keyword evidence="8" id="KW-0804">Transcription</keyword>
<evidence type="ECO:0000256" key="1">
    <source>
        <dbReference type="ARBA" id="ARBA00004496"/>
    </source>
</evidence>
<dbReference type="eggNOG" id="COG2207">
    <property type="taxonomic scope" value="Bacteria"/>
</dbReference>
<dbReference type="InterPro" id="IPR018062">
    <property type="entry name" value="HTH_AraC-typ_CS"/>
</dbReference>
<proteinExistence type="predicted"/>
<evidence type="ECO:0000256" key="5">
    <source>
        <dbReference type="ARBA" id="ARBA00023012"/>
    </source>
</evidence>
<evidence type="ECO:0000256" key="6">
    <source>
        <dbReference type="ARBA" id="ARBA00023015"/>
    </source>
</evidence>
<dbReference type="SUPFAM" id="SSF52172">
    <property type="entry name" value="CheY-like"/>
    <property type="match status" value="1"/>
</dbReference>
<dbReference type="PANTHER" id="PTHR42713:SF3">
    <property type="entry name" value="TRANSCRIPTIONAL REGULATORY PROTEIN HPTR"/>
    <property type="match status" value="1"/>
</dbReference>
<evidence type="ECO:0000256" key="10">
    <source>
        <dbReference type="PROSITE-ProRule" id="PRU00169"/>
    </source>
</evidence>
<evidence type="ECO:0000259" key="12">
    <source>
        <dbReference type="PROSITE" id="PS50110"/>
    </source>
</evidence>
<dbReference type="GO" id="GO:0005737">
    <property type="term" value="C:cytoplasm"/>
    <property type="evidence" value="ECO:0007669"/>
    <property type="project" value="UniProtKB-SubCell"/>
</dbReference>
<dbReference type="EMBL" id="AORV01000026">
    <property type="protein sequence ID" value="EMS72555.1"/>
    <property type="molecule type" value="Genomic_DNA"/>
</dbReference>
<dbReference type="CDD" id="cd17536">
    <property type="entry name" value="REC_YesN-like"/>
    <property type="match status" value="1"/>
</dbReference>
<gene>
    <name evidence="13" type="ORF">CTER_1261</name>
</gene>
<keyword evidence="7" id="KW-0238">DNA-binding</keyword>
<dbReference type="InterPro" id="IPR041522">
    <property type="entry name" value="CdaR_GGDEF"/>
</dbReference>
<dbReference type="Pfam" id="PF00072">
    <property type="entry name" value="Response_reg"/>
    <property type="match status" value="1"/>
</dbReference>
<evidence type="ECO:0000256" key="8">
    <source>
        <dbReference type="ARBA" id="ARBA00023163"/>
    </source>
</evidence>
<keyword evidence="6" id="KW-0805">Transcription regulation</keyword>
<dbReference type="InterPro" id="IPR011006">
    <property type="entry name" value="CheY-like_superfamily"/>
</dbReference>
<feature type="domain" description="HTH araC/xylS-type" evidence="11">
    <location>
        <begin position="434"/>
        <end position="533"/>
    </location>
</feature>
<dbReference type="SMART" id="SM00342">
    <property type="entry name" value="HTH_ARAC"/>
    <property type="match status" value="1"/>
</dbReference>